<dbReference type="SMART" id="SM00257">
    <property type="entry name" value="LysM"/>
    <property type="match status" value="1"/>
</dbReference>
<evidence type="ECO:0000256" key="1">
    <source>
        <dbReference type="SAM" id="SignalP"/>
    </source>
</evidence>
<dbReference type="SUPFAM" id="SSF54106">
    <property type="entry name" value="LysM domain"/>
    <property type="match status" value="1"/>
</dbReference>
<name>A0A975D3B6_9SPHN</name>
<reference evidence="3" key="1">
    <citation type="submission" date="2020-07" db="EMBL/GenBank/DDBJ databases">
        <authorList>
            <person name="Camacho E."/>
        </authorList>
    </citation>
    <scope>NUCLEOTIDE SEQUENCE</scope>
    <source>
        <strain evidence="3">MPO218</strain>
    </source>
</reference>
<proteinExistence type="predicted"/>
<dbReference type="EMBL" id="CP059319">
    <property type="protein sequence ID" value="QTH22157.1"/>
    <property type="molecule type" value="Genomic_DNA"/>
</dbReference>
<dbReference type="Proteomes" id="UP000664914">
    <property type="component" value="Chromosome"/>
</dbReference>
<dbReference type="InterPro" id="IPR036779">
    <property type="entry name" value="LysM_dom_sf"/>
</dbReference>
<feature type="chain" id="PRO_5037110277" evidence="1">
    <location>
        <begin position="26"/>
        <end position="394"/>
    </location>
</feature>
<dbReference type="Gene3D" id="3.10.350.10">
    <property type="entry name" value="LysM domain"/>
    <property type="match status" value="1"/>
</dbReference>
<dbReference type="Pfam" id="PF04773">
    <property type="entry name" value="FecR"/>
    <property type="match status" value="1"/>
</dbReference>
<reference evidence="3" key="2">
    <citation type="submission" date="2021-04" db="EMBL/GenBank/DDBJ databases">
        <title>Isolation and genomic analysis of the ibuprofen-degrading bacterium Sphingomonas strain MPO218.</title>
        <authorList>
            <person name="Aulestia M."/>
            <person name="Flores A."/>
            <person name="Mangas E.L."/>
            <person name="Perez-Pulido A.J."/>
            <person name="Santero E."/>
            <person name="Camacho E.M."/>
        </authorList>
    </citation>
    <scope>NUCLEOTIDE SEQUENCE</scope>
    <source>
        <strain evidence="3">MPO218</strain>
    </source>
</reference>
<dbReference type="CDD" id="cd00118">
    <property type="entry name" value="LysM"/>
    <property type="match status" value="1"/>
</dbReference>
<dbReference type="Pfam" id="PF01476">
    <property type="entry name" value="LysM"/>
    <property type="match status" value="1"/>
</dbReference>
<keyword evidence="1" id="KW-0732">Signal</keyword>
<evidence type="ECO:0000313" key="3">
    <source>
        <dbReference type="EMBL" id="QTH22157.1"/>
    </source>
</evidence>
<dbReference type="PANTHER" id="PTHR38731">
    <property type="entry name" value="LIPL45-RELATED LIPOPROTEIN-RELATED"/>
    <property type="match status" value="1"/>
</dbReference>
<accession>A0A975D3B6</accession>
<dbReference type="PANTHER" id="PTHR38731:SF1">
    <property type="entry name" value="FECR PROTEIN DOMAIN-CONTAINING PROTEIN"/>
    <property type="match status" value="1"/>
</dbReference>
<evidence type="ECO:0000259" key="2">
    <source>
        <dbReference type="PROSITE" id="PS51782"/>
    </source>
</evidence>
<organism evidence="3 4">
    <name type="scientific">Rhizorhabdus wittichii</name>
    <dbReference type="NCBI Taxonomy" id="160791"/>
    <lineage>
        <taxon>Bacteria</taxon>
        <taxon>Pseudomonadati</taxon>
        <taxon>Pseudomonadota</taxon>
        <taxon>Alphaproteobacteria</taxon>
        <taxon>Sphingomonadales</taxon>
        <taxon>Sphingomonadaceae</taxon>
        <taxon>Rhizorhabdus</taxon>
    </lineage>
</organism>
<evidence type="ECO:0000313" key="4">
    <source>
        <dbReference type="Proteomes" id="UP000664914"/>
    </source>
</evidence>
<protein>
    <submittedName>
        <fullName evidence="3">FecR domain-containing protein</fullName>
    </submittedName>
</protein>
<dbReference type="PROSITE" id="PS51782">
    <property type="entry name" value="LYSM"/>
    <property type="match status" value="1"/>
</dbReference>
<dbReference type="AlphaFoldDB" id="A0A975D3B6"/>
<sequence length="394" mass="41555">MPAKVGRSWFFLPVAALLAAAPLAAQPAAEPMLRYTVRPNDTLSALARDFLVGGDYREVQRLNKVADPYRMPIGSILLIPDRLLRTEPVVGKVVSFRGSATIDGRQAALGGEVRQGMRVETGANASIAIAMPDGSTIALPSQSRILVDRLRRILLTDGLDRNFRLETGRSRSSVIPMKDPASNFRVTTPLSVAAVRGTEFRVAVDKSGERALTEVVAGTVGVAAGPDPAEVAVPRGYGAISTPAGTEPPVALLPPPKLLQLEKTETGVSIVAERIEGAKAYRVELATDVAFLNIIEEAQSDEPSISLALPQGATFFVRLTAIATSGLEGLPGIYAPGVRRSAPPPAPASGPSADAGAAEPLPFRLWAEPRPLPIRLTGHGLVQPRAIAAHTPLR</sequence>
<feature type="signal peptide" evidence="1">
    <location>
        <begin position="1"/>
        <end position="25"/>
    </location>
</feature>
<gene>
    <name evidence="3" type="ORF">HRJ34_01060</name>
</gene>
<feature type="domain" description="LysM" evidence="2">
    <location>
        <begin position="33"/>
        <end position="79"/>
    </location>
</feature>
<dbReference type="RefSeq" id="WP_208633113.1">
    <property type="nucleotide sequence ID" value="NZ_CP059319.1"/>
</dbReference>
<dbReference type="InterPro" id="IPR006860">
    <property type="entry name" value="FecR"/>
</dbReference>
<dbReference type="InterPro" id="IPR018392">
    <property type="entry name" value="LysM"/>
</dbReference>
<dbReference type="Gene3D" id="2.60.120.1440">
    <property type="match status" value="1"/>
</dbReference>